<proteinExistence type="predicted"/>
<dbReference type="EMBL" id="ADBL01002650">
    <property type="status" value="NOT_ANNOTATED_CDS"/>
    <property type="molecule type" value="Genomic_DNA"/>
</dbReference>
<reference evidence="3" key="5">
    <citation type="submission" date="2015-06" db="UniProtKB">
        <authorList>
            <consortium name="EnsemblFungi"/>
        </authorList>
    </citation>
    <scope>IDENTIFICATION</scope>
    <source>
        <strain evidence="3">ATCC 64411</strain>
    </source>
</reference>
<evidence type="ECO:0000313" key="2">
    <source>
        <dbReference type="EMBL" id="KLU91774.1"/>
    </source>
</evidence>
<dbReference type="AlphaFoldDB" id="A0A0C4EDC8"/>
<reference evidence="4" key="1">
    <citation type="submission" date="2010-05" db="EMBL/GenBank/DDBJ databases">
        <title>The genome sequence of Magnaporthe poae strain ATCC 64411.</title>
        <authorList>
            <person name="Ma L.-J."/>
            <person name="Dead R."/>
            <person name="Young S."/>
            <person name="Zeng Q."/>
            <person name="Koehrsen M."/>
            <person name="Alvarado L."/>
            <person name="Berlin A."/>
            <person name="Chapman S.B."/>
            <person name="Chen Z."/>
            <person name="Freedman E."/>
            <person name="Gellesch M."/>
            <person name="Goldberg J."/>
            <person name="Griggs A."/>
            <person name="Gujja S."/>
            <person name="Heilman E.R."/>
            <person name="Heiman D."/>
            <person name="Hepburn T."/>
            <person name="Howarth C."/>
            <person name="Jen D."/>
            <person name="Larson L."/>
            <person name="Mehta T."/>
            <person name="Neiman D."/>
            <person name="Pearson M."/>
            <person name="Roberts A."/>
            <person name="Saif S."/>
            <person name="Shea T."/>
            <person name="Shenoy N."/>
            <person name="Sisk P."/>
            <person name="Stolte C."/>
            <person name="Sykes S."/>
            <person name="Walk T."/>
            <person name="White J."/>
            <person name="Yandava C."/>
            <person name="Haas B."/>
            <person name="Nusbaum C."/>
            <person name="Birren B."/>
        </authorList>
    </citation>
    <scope>NUCLEOTIDE SEQUENCE [LARGE SCALE GENOMIC DNA]</scope>
    <source>
        <strain evidence="4">ATCC 64411 / 73-15</strain>
    </source>
</reference>
<gene>
    <name evidence="2" type="ORF">MAPG_10723</name>
</gene>
<sequence>MPSFPPSYTDCRAARPDVIGALLVHNGREEGLLAVSVSAGLARPTPTLTLTPEQHTGEAPDPCSRPGNPRPQLMLQETVQASTNNMPLTGCHRVYKATKRNQNPASPQWHTIPTVKNTATENVKRLGGGT</sequence>
<reference evidence="3" key="4">
    <citation type="journal article" date="2015" name="G3 (Bethesda)">
        <title>Genome sequences of three phytopathogenic species of the Magnaporthaceae family of fungi.</title>
        <authorList>
            <person name="Okagaki L.H."/>
            <person name="Nunes C.C."/>
            <person name="Sailsbery J."/>
            <person name="Clay B."/>
            <person name="Brown D."/>
            <person name="John T."/>
            <person name="Oh Y."/>
            <person name="Young N."/>
            <person name="Fitzgerald M."/>
            <person name="Haas B.J."/>
            <person name="Zeng Q."/>
            <person name="Young S."/>
            <person name="Adiconis X."/>
            <person name="Fan L."/>
            <person name="Levin J.Z."/>
            <person name="Mitchell T.K."/>
            <person name="Okubara P.A."/>
            <person name="Farman M.L."/>
            <person name="Kohn L.M."/>
            <person name="Birren B."/>
            <person name="Ma L.-J."/>
            <person name="Dean R.A."/>
        </authorList>
    </citation>
    <scope>NUCLEOTIDE SEQUENCE</scope>
    <source>
        <strain evidence="3">ATCC 64411 / 73-15</strain>
    </source>
</reference>
<feature type="region of interest" description="Disordered" evidence="1">
    <location>
        <begin position="44"/>
        <end position="71"/>
    </location>
</feature>
<dbReference type="EMBL" id="GL876978">
    <property type="protein sequence ID" value="KLU91774.1"/>
    <property type="molecule type" value="Genomic_DNA"/>
</dbReference>
<evidence type="ECO:0000313" key="3">
    <source>
        <dbReference type="EnsemblFungi" id="MAPG_10723T0"/>
    </source>
</evidence>
<accession>A0A0C4EDC8</accession>
<protein>
    <submittedName>
        <fullName evidence="2 3">Uncharacterized protein</fullName>
    </submittedName>
</protein>
<dbReference type="VEuPathDB" id="FungiDB:MAPG_10723"/>
<organism evidence="3 4">
    <name type="scientific">Magnaporthiopsis poae (strain ATCC 64411 / 73-15)</name>
    <name type="common">Kentucky bluegrass fungus</name>
    <name type="synonym">Magnaporthe poae</name>
    <dbReference type="NCBI Taxonomy" id="644358"/>
    <lineage>
        <taxon>Eukaryota</taxon>
        <taxon>Fungi</taxon>
        <taxon>Dikarya</taxon>
        <taxon>Ascomycota</taxon>
        <taxon>Pezizomycotina</taxon>
        <taxon>Sordariomycetes</taxon>
        <taxon>Sordariomycetidae</taxon>
        <taxon>Magnaporthales</taxon>
        <taxon>Magnaporthaceae</taxon>
        <taxon>Magnaporthiopsis</taxon>
    </lineage>
</organism>
<name>A0A0C4EDC8_MAGP6</name>
<reference evidence="2" key="2">
    <citation type="submission" date="2010-05" db="EMBL/GenBank/DDBJ databases">
        <title>The Genome Sequence of Magnaporthe poae strain ATCC 64411.</title>
        <authorList>
            <consortium name="The Broad Institute Genome Sequencing Platform"/>
            <consortium name="Broad Institute Genome Sequencing Center for Infectious Disease"/>
            <person name="Ma L.-J."/>
            <person name="Dead R."/>
            <person name="Young S."/>
            <person name="Zeng Q."/>
            <person name="Koehrsen M."/>
            <person name="Alvarado L."/>
            <person name="Berlin A."/>
            <person name="Chapman S.B."/>
            <person name="Chen Z."/>
            <person name="Freedman E."/>
            <person name="Gellesch M."/>
            <person name="Goldberg J."/>
            <person name="Griggs A."/>
            <person name="Gujja S."/>
            <person name="Heilman E.R."/>
            <person name="Heiman D."/>
            <person name="Hepburn T."/>
            <person name="Howarth C."/>
            <person name="Jen D."/>
            <person name="Larson L."/>
            <person name="Mehta T."/>
            <person name="Neiman D."/>
            <person name="Pearson M."/>
            <person name="Roberts A."/>
            <person name="Saif S."/>
            <person name="Shea T."/>
            <person name="Shenoy N."/>
            <person name="Sisk P."/>
            <person name="Stolte C."/>
            <person name="Sykes S."/>
            <person name="Walk T."/>
            <person name="White J."/>
            <person name="Yandava C."/>
            <person name="Haas B."/>
            <person name="Nusbaum C."/>
            <person name="Birren B."/>
        </authorList>
    </citation>
    <scope>NUCLEOTIDE SEQUENCE</scope>
    <source>
        <strain evidence="2">ATCC 64411</strain>
    </source>
</reference>
<dbReference type="EnsemblFungi" id="MAPG_10723T0">
    <property type="protein sequence ID" value="MAPG_10723T0"/>
    <property type="gene ID" value="MAPG_10723"/>
</dbReference>
<keyword evidence="4" id="KW-1185">Reference proteome</keyword>
<evidence type="ECO:0000256" key="1">
    <source>
        <dbReference type="SAM" id="MobiDB-lite"/>
    </source>
</evidence>
<dbReference type="Proteomes" id="UP000011715">
    <property type="component" value="Unassembled WGS sequence"/>
</dbReference>
<reference evidence="2" key="3">
    <citation type="submission" date="2011-03" db="EMBL/GenBank/DDBJ databases">
        <title>Annotation of Magnaporthe poae ATCC 64411.</title>
        <authorList>
            <person name="Ma L.-J."/>
            <person name="Dead R."/>
            <person name="Young S.K."/>
            <person name="Zeng Q."/>
            <person name="Gargeya S."/>
            <person name="Fitzgerald M."/>
            <person name="Haas B."/>
            <person name="Abouelleil A."/>
            <person name="Alvarado L."/>
            <person name="Arachchi H.M."/>
            <person name="Berlin A."/>
            <person name="Brown A."/>
            <person name="Chapman S.B."/>
            <person name="Chen Z."/>
            <person name="Dunbar C."/>
            <person name="Freedman E."/>
            <person name="Gearin G."/>
            <person name="Gellesch M."/>
            <person name="Goldberg J."/>
            <person name="Griggs A."/>
            <person name="Gujja S."/>
            <person name="Heiman D."/>
            <person name="Howarth C."/>
            <person name="Larson L."/>
            <person name="Lui A."/>
            <person name="MacDonald P.J.P."/>
            <person name="Mehta T."/>
            <person name="Montmayeur A."/>
            <person name="Murphy C."/>
            <person name="Neiman D."/>
            <person name="Pearson M."/>
            <person name="Priest M."/>
            <person name="Roberts A."/>
            <person name="Saif S."/>
            <person name="Shea T."/>
            <person name="Shenoy N."/>
            <person name="Sisk P."/>
            <person name="Stolte C."/>
            <person name="Sykes S."/>
            <person name="Yandava C."/>
            <person name="Wortman J."/>
            <person name="Nusbaum C."/>
            <person name="Birren B."/>
        </authorList>
    </citation>
    <scope>NUCLEOTIDE SEQUENCE</scope>
    <source>
        <strain evidence="2">ATCC 64411</strain>
    </source>
</reference>
<evidence type="ECO:0000313" key="4">
    <source>
        <dbReference type="Proteomes" id="UP000011715"/>
    </source>
</evidence>